<evidence type="ECO:0000313" key="2">
    <source>
        <dbReference type="EMBL" id="GFO05384.1"/>
    </source>
</evidence>
<accession>A0AAV4AGL0</accession>
<reference evidence="2 3" key="1">
    <citation type="journal article" date="2021" name="Elife">
        <title>Chloroplast acquisition without the gene transfer in kleptoplastic sea slugs, Plakobranchus ocellatus.</title>
        <authorList>
            <person name="Maeda T."/>
            <person name="Takahashi S."/>
            <person name="Yoshida T."/>
            <person name="Shimamura S."/>
            <person name="Takaki Y."/>
            <person name="Nagai Y."/>
            <person name="Toyoda A."/>
            <person name="Suzuki Y."/>
            <person name="Arimoto A."/>
            <person name="Ishii H."/>
            <person name="Satoh N."/>
            <person name="Nishiyama T."/>
            <person name="Hasebe M."/>
            <person name="Maruyama T."/>
            <person name="Minagawa J."/>
            <person name="Obokata J."/>
            <person name="Shigenobu S."/>
        </authorList>
    </citation>
    <scope>NUCLEOTIDE SEQUENCE [LARGE SCALE GENOMIC DNA]</scope>
</reference>
<evidence type="ECO:0000313" key="3">
    <source>
        <dbReference type="Proteomes" id="UP000735302"/>
    </source>
</evidence>
<sequence length="160" mass="17636">MTTTIASSSTQSQPAPVELPQLPTPVEMPTSLVTALANSNADSGIGDSGLGRAPEIEVETNILHPHSETITKRHQNIKSLLGASCDSDHIPVMCKFQIKLKQLRKAKANPKFQVDLLKSDEKLRDKIAIAVHNKYETLNNISEVEELWSERKNSLDEVIN</sequence>
<gene>
    <name evidence="2" type="ORF">PoB_003188900</name>
</gene>
<name>A0AAV4AGL0_9GAST</name>
<evidence type="ECO:0000256" key="1">
    <source>
        <dbReference type="SAM" id="MobiDB-lite"/>
    </source>
</evidence>
<feature type="region of interest" description="Disordered" evidence="1">
    <location>
        <begin position="1"/>
        <end position="24"/>
    </location>
</feature>
<organism evidence="2 3">
    <name type="scientific">Plakobranchus ocellatus</name>
    <dbReference type="NCBI Taxonomy" id="259542"/>
    <lineage>
        <taxon>Eukaryota</taxon>
        <taxon>Metazoa</taxon>
        <taxon>Spiralia</taxon>
        <taxon>Lophotrochozoa</taxon>
        <taxon>Mollusca</taxon>
        <taxon>Gastropoda</taxon>
        <taxon>Heterobranchia</taxon>
        <taxon>Euthyneura</taxon>
        <taxon>Panpulmonata</taxon>
        <taxon>Sacoglossa</taxon>
        <taxon>Placobranchoidea</taxon>
        <taxon>Plakobranchidae</taxon>
        <taxon>Plakobranchus</taxon>
    </lineage>
</organism>
<proteinExistence type="predicted"/>
<protein>
    <submittedName>
        <fullName evidence="2">Uncharacterized protein</fullName>
    </submittedName>
</protein>
<feature type="compositionally biased region" description="Low complexity" evidence="1">
    <location>
        <begin position="1"/>
        <end position="16"/>
    </location>
</feature>
<keyword evidence="3" id="KW-1185">Reference proteome</keyword>
<dbReference type="AlphaFoldDB" id="A0AAV4AGL0"/>
<comment type="caution">
    <text evidence="2">The sequence shown here is derived from an EMBL/GenBank/DDBJ whole genome shotgun (WGS) entry which is preliminary data.</text>
</comment>
<dbReference type="EMBL" id="BLXT01003748">
    <property type="protein sequence ID" value="GFO05384.1"/>
    <property type="molecule type" value="Genomic_DNA"/>
</dbReference>
<dbReference type="Proteomes" id="UP000735302">
    <property type="component" value="Unassembled WGS sequence"/>
</dbReference>